<comment type="caution">
    <text evidence="1">The sequence shown here is derived from an EMBL/GenBank/DDBJ whole genome shotgun (WGS) entry which is preliminary data.</text>
</comment>
<reference evidence="1 2" key="1">
    <citation type="submission" date="2018-11" db="EMBL/GenBank/DDBJ databases">
        <title>Genomes From Bacteria Associated with the Canine Oral Cavity: a Test Case for Automated Genome-Based Taxonomic Assignment.</title>
        <authorList>
            <person name="Coil D.A."/>
            <person name="Jospin G."/>
            <person name="Darling A.E."/>
            <person name="Wallis C."/>
            <person name="Davis I.J."/>
            <person name="Harris S."/>
            <person name="Eisen J.A."/>
            <person name="Holcombe L.J."/>
            <person name="O'Flynn C."/>
        </authorList>
    </citation>
    <scope>NUCLEOTIDE SEQUENCE [LARGE SCALE GENOMIC DNA]</scope>
    <source>
        <strain evidence="1 2">OH4460_COT-188</strain>
    </source>
</reference>
<protein>
    <submittedName>
        <fullName evidence="1">Uncharacterized protein</fullName>
    </submittedName>
</protein>
<evidence type="ECO:0000313" key="2">
    <source>
        <dbReference type="Proteomes" id="UP000281534"/>
    </source>
</evidence>
<organism evidence="1 2">
    <name type="scientific">Fusobacterium canifelinum</name>
    <dbReference type="NCBI Taxonomy" id="285729"/>
    <lineage>
        <taxon>Bacteria</taxon>
        <taxon>Fusobacteriati</taxon>
        <taxon>Fusobacteriota</taxon>
        <taxon>Fusobacteriia</taxon>
        <taxon>Fusobacteriales</taxon>
        <taxon>Fusobacteriaceae</taxon>
        <taxon>Fusobacterium</taxon>
    </lineage>
</organism>
<sequence length="124" mass="14018">MMVISVVSFGKKVIISQGDDMYTATKHANPTVLVVLNKKTNKYTLLRNTASPHGGTFYLENGDEIQDSYFKLPIIGFDSKHPDGYDTGLKCIVYLKHAGRTYKEIDYNTLIRVLGDIGYEEYED</sequence>
<accession>A0A3P1V3R7</accession>
<proteinExistence type="predicted"/>
<name>A0A3P1V3R7_9FUSO</name>
<dbReference type="AlphaFoldDB" id="A0A3P1V3R7"/>
<dbReference type="EMBL" id="RQYY01000002">
    <property type="protein sequence ID" value="RRD28518.1"/>
    <property type="molecule type" value="Genomic_DNA"/>
</dbReference>
<gene>
    <name evidence="1" type="ORF">EII27_02555</name>
</gene>
<dbReference type="RefSeq" id="WP_124795489.1">
    <property type="nucleotide sequence ID" value="NZ_RQYY01000002.1"/>
</dbReference>
<dbReference type="Proteomes" id="UP000281534">
    <property type="component" value="Unassembled WGS sequence"/>
</dbReference>
<evidence type="ECO:0000313" key="1">
    <source>
        <dbReference type="EMBL" id="RRD28518.1"/>
    </source>
</evidence>